<dbReference type="PROSITE" id="PS51755">
    <property type="entry name" value="OMPR_PHOB"/>
    <property type="match status" value="1"/>
</dbReference>
<accession>A0ABT0L084</accession>
<feature type="DNA-binding region" description="OmpR/PhoB-type" evidence="3">
    <location>
        <begin position="19"/>
        <end position="117"/>
    </location>
</feature>
<keyword evidence="4" id="KW-0472">Membrane</keyword>
<dbReference type="SUPFAM" id="SSF48452">
    <property type="entry name" value="TPR-like"/>
    <property type="match status" value="2"/>
</dbReference>
<keyword evidence="4" id="KW-1133">Transmembrane helix</keyword>
<evidence type="ECO:0000256" key="3">
    <source>
        <dbReference type="PROSITE-ProRule" id="PRU01091"/>
    </source>
</evidence>
<dbReference type="PROSITE" id="PS50005">
    <property type="entry name" value="TPR"/>
    <property type="match status" value="2"/>
</dbReference>
<dbReference type="Pfam" id="PF13181">
    <property type="entry name" value="TPR_8"/>
    <property type="match status" value="1"/>
</dbReference>
<dbReference type="Pfam" id="PF00486">
    <property type="entry name" value="Trans_reg_C"/>
    <property type="match status" value="1"/>
</dbReference>
<organism evidence="6 7">
    <name type="scientific">Shewanella aestuarii</name>
    <dbReference type="NCBI Taxonomy" id="1028752"/>
    <lineage>
        <taxon>Bacteria</taxon>
        <taxon>Pseudomonadati</taxon>
        <taxon>Pseudomonadota</taxon>
        <taxon>Gammaproteobacteria</taxon>
        <taxon>Alteromonadales</taxon>
        <taxon>Shewanellaceae</taxon>
        <taxon>Shewanella</taxon>
    </lineage>
</organism>
<reference evidence="6 7" key="1">
    <citation type="submission" date="2022-01" db="EMBL/GenBank/DDBJ databases">
        <title>Whole genome-based taxonomy of the Shewanellaceae.</title>
        <authorList>
            <person name="Martin-Rodriguez A.J."/>
        </authorList>
    </citation>
    <scope>NUCLEOTIDE SEQUENCE [LARGE SCALE GENOMIC DNA]</scope>
    <source>
        <strain evidence="6 7">JCM 17801</strain>
    </source>
</reference>
<comment type="caution">
    <text evidence="6">The sequence shown here is derived from an EMBL/GenBank/DDBJ whole genome shotgun (WGS) entry which is preliminary data.</text>
</comment>
<evidence type="ECO:0000256" key="1">
    <source>
        <dbReference type="ARBA" id="ARBA00023125"/>
    </source>
</evidence>
<evidence type="ECO:0000259" key="5">
    <source>
        <dbReference type="PROSITE" id="PS51755"/>
    </source>
</evidence>
<feature type="transmembrane region" description="Helical" evidence="4">
    <location>
        <begin position="241"/>
        <end position="263"/>
    </location>
</feature>
<feature type="domain" description="OmpR/PhoB-type" evidence="5">
    <location>
        <begin position="19"/>
        <end position="117"/>
    </location>
</feature>
<dbReference type="PANTHER" id="PTHR12558:SF13">
    <property type="entry name" value="CELL DIVISION CYCLE PROTEIN 27 HOMOLOG"/>
    <property type="match status" value="1"/>
</dbReference>
<dbReference type="PANTHER" id="PTHR12558">
    <property type="entry name" value="CELL DIVISION CYCLE 16,23,27"/>
    <property type="match status" value="1"/>
</dbReference>
<dbReference type="Proteomes" id="UP001203212">
    <property type="component" value="Unassembled WGS sequence"/>
</dbReference>
<gene>
    <name evidence="6" type="ORF">L2689_07630</name>
</gene>
<dbReference type="EMBL" id="JAKILK010000003">
    <property type="protein sequence ID" value="MCL1117119.1"/>
    <property type="molecule type" value="Genomic_DNA"/>
</dbReference>
<keyword evidence="4" id="KW-0812">Transmembrane</keyword>
<dbReference type="SMART" id="SM00862">
    <property type="entry name" value="Trans_reg_C"/>
    <property type="match status" value="1"/>
</dbReference>
<dbReference type="InterPro" id="IPR019734">
    <property type="entry name" value="TPR_rpt"/>
</dbReference>
<dbReference type="InterPro" id="IPR016032">
    <property type="entry name" value="Sig_transdc_resp-reg_C-effctor"/>
</dbReference>
<keyword evidence="1 3" id="KW-0238">DNA-binding</keyword>
<feature type="repeat" description="TPR" evidence="2">
    <location>
        <begin position="516"/>
        <end position="549"/>
    </location>
</feature>
<feature type="transmembrane region" description="Helical" evidence="4">
    <location>
        <begin position="168"/>
        <end position="188"/>
    </location>
</feature>
<evidence type="ECO:0000313" key="6">
    <source>
        <dbReference type="EMBL" id="MCL1117119.1"/>
    </source>
</evidence>
<evidence type="ECO:0000256" key="4">
    <source>
        <dbReference type="SAM" id="Phobius"/>
    </source>
</evidence>
<feature type="repeat" description="TPR" evidence="2">
    <location>
        <begin position="651"/>
        <end position="684"/>
    </location>
</feature>
<dbReference type="PROSITE" id="PS50293">
    <property type="entry name" value="TPR_REGION"/>
    <property type="match status" value="1"/>
</dbReference>
<name>A0ABT0L084_9GAMM</name>
<dbReference type="RefSeq" id="WP_188840466.1">
    <property type="nucleotide sequence ID" value="NZ_BMOT01000003.1"/>
</dbReference>
<dbReference type="InterPro" id="IPR036388">
    <property type="entry name" value="WH-like_DNA-bd_sf"/>
</dbReference>
<proteinExistence type="predicted"/>
<dbReference type="SUPFAM" id="SSF46894">
    <property type="entry name" value="C-terminal effector domain of the bipartite response regulators"/>
    <property type="match status" value="1"/>
</dbReference>
<dbReference type="InterPro" id="IPR011990">
    <property type="entry name" value="TPR-like_helical_dom_sf"/>
</dbReference>
<dbReference type="CDD" id="cd00383">
    <property type="entry name" value="trans_reg_C"/>
    <property type="match status" value="1"/>
</dbReference>
<dbReference type="Gene3D" id="1.25.40.10">
    <property type="entry name" value="Tetratricopeptide repeat domain"/>
    <property type="match status" value="2"/>
</dbReference>
<evidence type="ECO:0000313" key="7">
    <source>
        <dbReference type="Proteomes" id="UP001203212"/>
    </source>
</evidence>
<feature type="transmembrane region" description="Helical" evidence="4">
    <location>
        <begin position="194"/>
        <end position="215"/>
    </location>
</feature>
<protein>
    <submittedName>
        <fullName evidence="6">Winged helix-turn-helix domain-containing protein</fullName>
    </submittedName>
</protein>
<keyword evidence="7" id="KW-1185">Reference proteome</keyword>
<keyword evidence="2" id="KW-0802">TPR repeat</keyword>
<evidence type="ECO:0000256" key="2">
    <source>
        <dbReference type="PROSITE-ProRule" id="PRU00339"/>
    </source>
</evidence>
<sequence length="807" mass="90884">MEHRDRRKSDNPPINADLLGGFLLANVVVCPIDSEVIVSGQKRHLTPKAIEVLLFMCSRPNQLLSTQKLLIFGWGEIKNKRQCLTHIISEIRHALDDHKESPEFIQTINKRGYRLIAPVTRLDGSAITSTPQAPQEYTAQVPTAVISDSKWHLSFALLKNSKLFKVSAAFSIITWLIIQIIAIVFPIFNVPQWGMKLVVLMLVIGFPLILLFTWLHELKEKKNLFKEQNNTPRKKRFFKQLAVDFSFIGVLSTLVGFISLHLIETIELEQAIAATAAPMSRMTLTIPVQDNLLAVTPFQFDNSTSLPEYFKSTLQGEIIAALSKQKHFNLVSERAVNEVLVSSTLSDYAHKLGARYLLDGKIVDQLDEFWVMLNISDTKTALQVWSSVVKGNTQNLLFVQKELYRQAFNALAMIAEGNQEETEGNVQLVISTNDFKAYDQYIQGKNALSQIPTKENRNEAEVFFLNSLNYDPNFSLASAGLCQTYLDQYELSKEPSHFQSAKRVCYSLTQLTALKEEGYVALGNLNLISGEYVSSVDYYRQALKLNDKNLQAIVGIARSKSALGQSAEAEILLARAVQLEPGYWKNYQSYGDFLFSSGKYLQASEQYAKVTLLKPNYDLGFSNLGASLYLDNQLEAASEAWQHSLSLNPNAMTYSNLGTAYFFRQQFELAVDNYKKATELQPANPVLWGNLGDAEKFAGQHKMARKSYKKAHKLTVEQLLINPNDITTHAMLGRYQSELSQCSNALSTANRLDTENSSDPYLYYDIAIIAINCQQPQVARERITKAIDLGYSKKLLAQDIQFSTIYP</sequence>
<dbReference type="Gene3D" id="1.10.10.10">
    <property type="entry name" value="Winged helix-like DNA-binding domain superfamily/Winged helix DNA-binding domain"/>
    <property type="match status" value="1"/>
</dbReference>
<dbReference type="SMART" id="SM00028">
    <property type="entry name" value="TPR"/>
    <property type="match status" value="6"/>
</dbReference>
<dbReference type="InterPro" id="IPR001867">
    <property type="entry name" value="OmpR/PhoB-type_DNA-bd"/>
</dbReference>